<dbReference type="PANTHER" id="PTHR40057">
    <property type="entry name" value="SLR1162 PROTEIN"/>
    <property type="match status" value="1"/>
</dbReference>
<keyword evidence="3" id="KW-0503">Monooxygenase</keyword>
<feature type="transmembrane region" description="Helical" evidence="1">
    <location>
        <begin position="126"/>
        <end position="145"/>
    </location>
</feature>
<protein>
    <submittedName>
        <fullName evidence="3">Antibiotic biosynthesis monooxygenase</fullName>
    </submittedName>
</protein>
<dbReference type="Gene3D" id="3.30.70.100">
    <property type="match status" value="1"/>
</dbReference>
<organism evidence="3 4">
    <name type="scientific">Kitasatospora aburaviensis</name>
    <dbReference type="NCBI Taxonomy" id="67265"/>
    <lineage>
        <taxon>Bacteria</taxon>
        <taxon>Bacillati</taxon>
        <taxon>Actinomycetota</taxon>
        <taxon>Actinomycetes</taxon>
        <taxon>Kitasatosporales</taxon>
        <taxon>Streptomycetaceae</taxon>
        <taxon>Kitasatospora</taxon>
    </lineage>
</organism>
<name>A0ABW1ERX8_9ACTN</name>
<keyword evidence="1" id="KW-0472">Membrane</keyword>
<feature type="transmembrane region" description="Helical" evidence="1">
    <location>
        <begin position="160"/>
        <end position="181"/>
    </location>
</feature>
<proteinExistence type="predicted"/>
<accession>A0ABW1ERX8</accession>
<keyword evidence="1" id="KW-1133">Transmembrane helix</keyword>
<keyword evidence="4" id="KW-1185">Reference proteome</keyword>
<reference evidence="4" key="1">
    <citation type="journal article" date="2019" name="Int. J. Syst. Evol. Microbiol.">
        <title>The Global Catalogue of Microorganisms (GCM) 10K type strain sequencing project: providing services to taxonomists for standard genome sequencing and annotation.</title>
        <authorList>
            <consortium name="The Broad Institute Genomics Platform"/>
            <consortium name="The Broad Institute Genome Sequencing Center for Infectious Disease"/>
            <person name="Wu L."/>
            <person name="Ma J."/>
        </authorList>
    </citation>
    <scope>NUCLEOTIDE SEQUENCE [LARGE SCALE GENOMIC DNA]</scope>
    <source>
        <strain evidence="4">CGMCC 4.1469</strain>
    </source>
</reference>
<evidence type="ECO:0000259" key="2">
    <source>
        <dbReference type="Pfam" id="PF03992"/>
    </source>
</evidence>
<dbReference type="RefSeq" id="WP_313766503.1">
    <property type="nucleotide sequence ID" value="NZ_BAAAVH010000072.1"/>
</dbReference>
<evidence type="ECO:0000256" key="1">
    <source>
        <dbReference type="SAM" id="Phobius"/>
    </source>
</evidence>
<dbReference type="Proteomes" id="UP001596067">
    <property type="component" value="Unassembled WGS sequence"/>
</dbReference>
<dbReference type="Pfam" id="PF03992">
    <property type="entry name" value="ABM"/>
    <property type="match status" value="1"/>
</dbReference>
<dbReference type="InterPro" id="IPR038762">
    <property type="entry name" value="ABM_predict"/>
</dbReference>
<evidence type="ECO:0000313" key="3">
    <source>
        <dbReference type="EMBL" id="MFC5883714.1"/>
    </source>
</evidence>
<dbReference type="InterPro" id="IPR011008">
    <property type="entry name" value="Dimeric_a/b-barrel"/>
</dbReference>
<feature type="domain" description="ABM" evidence="2">
    <location>
        <begin position="18"/>
        <end position="87"/>
    </location>
</feature>
<sequence length="188" mass="20248">MAADGQHGHQGDEITLFVARRVEPGYEAAFEVWAKGILAAAAAHEGNLGTGLLRPAGPDDPWHLLLHFRDTAAFRSWQDSPARAACFAEADGHHHEVHRHEILGMEGWFATTPAAAKGRPPVRWKMAVASTVAIAPLTVTASLLLNPHLAGLPVAVRPLVTAPLISALMTYAALPVVTRLLRRWLFTG</sequence>
<dbReference type="EMBL" id="JBHSOD010000001">
    <property type="protein sequence ID" value="MFC5883714.1"/>
    <property type="molecule type" value="Genomic_DNA"/>
</dbReference>
<evidence type="ECO:0000313" key="4">
    <source>
        <dbReference type="Proteomes" id="UP001596067"/>
    </source>
</evidence>
<keyword evidence="3" id="KW-0560">Oxidoreductase</keyword>
<dbReference type="PANTHER" id="PTHR40057:SF1">
    <property type="entry name" value="SLR1162 PROTEIN"/>
    <property type="match status" value="1"/>
</dbReference>
<keyword evidence="1" id="KW-0812">Transmembrane</keyword>
<dbReference type="GO" id="GO:0004497">
    <property type="term" value="F:monooxygenase activity"/>
    <property type="evidence" value="ECO:0007669"/>
    <property type="project" value="UniProtKB-KW"/>
</dbReference>
<gene>
    <name evidence="3" type="ORF">ACFP0N_01800</name>
</gene>
<dbReference type="SUPFAM" id="SSF54909">
    <property type="entry name" value="Dimeric alpha+beta barrel"/>
    <property type="match status" value="1"/>
</dbReference>
<comment type="caution">
    <text evidence="3">The sequence shown here is derived from an EMBL/GenBank/DDBJ whole genome shotgun (WGS) entry which is preliminary data.</text>
</comment>
<dbReference type="InterPro" id="IPR007138">
    <property type="entry name" value="ABM_dom"/>
</dbReference>